<dbReference type="AlphaFoldDB" id="A0A328CCC1"/>
<evidence type="ECO:0000256" key="4">
    <source>
        <dbReference type="ARBA" id="ARBA00022692"/>
    </source>
</evidence>
<keyword evidence="3" id="KW-1003">Cell membrane</keyword>
<sequence>MSDEALFWLPLAVVLSSMLPGLCIFALKEEQVLARTILNLAGILTKLGLITAMVIGVYRGHIYETRLPLMPGYDLVLHASALPILFVVLSAVLWLITTVYAIGYLEHSPGRSRFFGFFSVCVSATTGIALSGNLFTFVLFYELLTLATYPLVVHRGTQEALRAGRIYLAYTLTGGTILLVAVVWLHALVGPFDFREGGVLAAQYGEHAPTLMVIFWMMIAGLGVKAALVPLHGWLPVAMVAPAPVSALLHAVAVVKAGAFGVVRVVYDVYGITYVGELGLGQGLVWVASFTIIYGSVRALAQDKLKRLLAYSTVSQVAYIILGVGLVAPLASVGGVVHLVHQGVMKITLFFCAGNLAETLGIHRISQMNGVARRMPATMAAFTIGALGMIGVPPLAGFISKWFLGMGAMEAQQPWVLVILAASSALNAAYFLPVIFTAYFREPAQPWPLEGWPGRFETHLSLLLPALITAAMVIAFGLGASAIWSPLSWVEIVVARIYPGPSAFSGPP</sequence>
<evidence type="ECO:0000256" key="6">
    <source>
        <dbReference type="ARBA" id="ARBA00023136"/>
    </source>
</evidence>
<keyword evidence="4 7" id="KW-0812">Transmembrane</keyword>
<dbReference type="EMBL" id="QHKO01000001">
    <property type="protein sequence ID" value="RAL25290.1"/>
    <property type="molecule type" value="Genomic_DNA"/>
</dbReference>
<feature type="transmembrane region" description="Helical" evidence="8">
    <location>
        <begin position="37"/>
        <end position="58"/>
    </location>
</feature>
<protein>
    <submittedName>
        <fullName evidence="10">Proton-conducting membrane transporter</fullName>
    </submittedName>
</protein>
<feature type="transmembrane region" description="Helical" evidence="8">
    <location>
        <begin position="317"/>
        <end position="341"/>
    </location>
</feature>
<comment type="subcellular location">
    <subcellularLocation>
        <location evidence="1">Cell membrane</location>
        <topology evidence="1">Multi-pass membrane protein</topology>
    </subcellularLocation>
    <subcellularLocation>
        <location evidence="7">Membrane</location>
        <topology evidence="7">Multi-pass membrane protein</topology>
    </subcellularLocation>
</comment>
<keyword evidence="11" id="KW-1185">Reference proteome</keyword>
<dbReference type="InterPro" id="IPR001750">
    <property type="entry name" value="ND/Mrp_TM"/>
</dbReference>
<name>A0A328CCC1_9DELT</name>
<feature type="transmembrane region" description="Helical" evidence="8">
    <location>
        <begin position="415"/>
        <end position="440"/>
    </location>
</feature>
<organism evidence="10 11">
    <name type="scientific">Lujinxingia litoralis</name>
    <dbReference type="NCBI Taxonomy" id="2211119"/>
    <lineage>
        <taxon>Bacteria</taxon>
        <taxon>Deltaproteobacteria</taxon>
        <taxon>Bradymonadales</taxon>
        <taxon>Lujinxingiaceae</taxon>
        <taxon>Lujinxingia</taxon>
    </lineage>
</organism>
<feature type="transmembrane region" description="Helical" evidence="8">
    <location>
        <begin position="460"/>
        <end position="484"/>
    </location>
</feature>
<dbReference type="OrthoDB" id="9805769at2"/>
<gene>
    <name evidence="10" type="ORF">DL240_03505</name>
</gene>
<accession>A0A328CCC1</accession>
<feature type="transmembrane region" description="Helical" evidence="8">
    <location>
        <begin position="137"/>
        <end position="154"/>
    </location>
</feature>
<dbReference type="PANTHER" id="PTHR42703">
    <property type="entry name" value="NADH DEHYDROGENASE"/>
    <property type="match status" value="1"/>
</dbReference>
<reference evidence="10 11" key="1">
    <citation type="submission" date="2018-05" db="EMBL/GenBank/DDBJ databases">
        <title>Lujinxingia marina gen. nov. sp. nov., a new facultative anaerobic member of the class Deltaproteobacteria, and proposal of Lujinxingaceae fam. nov.</title>
        <authorList>
            <person name="Li C.-M."/>
        </authorList>
    </citation>
    <scope>NUCLEOTIDE SEQUENCE [LARGE SCALE GENOMIC DNA]</scope>
    <source>
        <strain evidence="10 11">B210</strain>
    </source>
</reference>
<evidence type="ECO:0000256" key="8">
    <source>
        <dbReference type="SAM" id="Phobius"/>
    </source>
</evidence>
<dbReference type="GO" id="GO:0005886">
    <property type="term" value="C:plasma membrane"/>
    <property type="evidence" value="ECO:0007669"/>
    <property type="project" value="UniProtKB-SubCell"/>
</dbReference>
<keyword evidence="5 8" id="KW-1133">Transmembrane helix</keyword>
<evidence type="ECO:0000256" key="2">
    <source>
        <dbReference type="ARBA" id="ARBA00005346"/>
    </source>
</evidence>
<dbReference type="Proteomes" id="UP000249169">
    <property type="component" value="Unassembled WGS sequence"/>
</dbReference>
<evidence type="ECO:0000256" key="5">
    <source>
        <dbReference type="ARBA" id="ARBA00022989"/>
    </source>
</evidence>
<dbReference type="Pfam" id="PF00361">
    <property type="entry name" value="Proton_antipo_M"/>
    <property type="match status" value="1"/>
</dbReference>
<feature type="transmembrane region" description="Helical" evidence="8">
    <location>
        <begin position="247"/>
        <end position="267"/>
    </location>
</feature>
<comment type="caution">
    <text evidence="10">The sequence shown here is derived from an EMBL/GenBank/DDBJ whole genome shotgun (WGS) entry which is preliminary data.</text>
</comment>
<feature type="transmembrane region" description="Helical" evidence="8">
    <location>
        <begin position="6"/>
        <end position="25"/>
    </location>
</feature>
<feature type="transmembrane region" description="Helical" evidence="8">
    <location>
        <begin position="114"/>
        <end position="131"/>
    </location>
</feature>
<feature type="transmembrane region" description="Helical" evidence="8">
    <location>
        <begin position="209"/>
        <end position="235"/>
    </location>
</feature>
<dbReference type="PRINTS" id="PR01434">
    <property type="entry name" value="NADHDHGNASE5"/>
</dbReference>
<evidence type="ECO:0000256" key="3">
    <source>
        <dbReference type="ARBA" id="ARBA00022475"/>
    </source>
</evidence>
<evidence type="ECO:0000313" key="11">
    <source>
        <dbReference type="Proteomes" id="UP000249169"/>
    </source>
</evidence>
<feature type="transmembrane region" description="Helical" evidence="8">
    <location>
        <begin position="166"/>
        <end position="189"/>
    </location>
</feature>
<feature type="transmembrane region" description="Helical" evidence="8">
    <location>
        <begin position="279"/>
        <end position="297"/>
    </location>
</feature>
<dbReference type="RefSeq" id="WP_111728462.1">
    <property type="nucleotide sequence ID" value="NZ_QHKO01000001.1"/>
</dbReference>
<dbReference type="PANTHER" id="PTHR42703:SF1">
    <property type="entry name" value="NA(+)_H(+) ANTIPORTER SUBUNIT D1"/>
    <property type="match status" value="1"/>
</dbReference>
<comment type="similarity">
    <text evidence="2">Belongs to the CPA3 antiporters (TC 2.A.63) subunit D family.</text>
</comment>
<keyword evidence="6 8" id="KW-0472">Membrane</keyword>
<proteinExistence type="inferred from homology"/>
<evidence type="ECO:0000259" key="9">
    <source>
        <dbReference type="Pfam" id="PF00361"/>
    </source>
</evidence>
<evidence type="ECO:0000256" key="1">
    <source>
        <dbReference type="ARBA" id="ARBA00004651"/>
    </source>
</evidence>
<feature type="transmembrane region" description="Helical" evidence="8">
    <location>
        <begin position="78"/>
        <end position="102"/>
    </location>
</feature>
<evidence type="ECO:0000256" key="7">
    <source>
        <dbReference type="RuleBase" id="RU000320"/>
    </source>
</evidence>
<feature type="transmembrane region" description="Helical" evidence="8">
    <location>
        <begin position="377"/>
        <end position="403"/>
    </location>
</feature>
<dbReference type="InterPro" id="IPR050586">
    <property type="entry name" value="CPA3_Na-H_Antiporter_D"/>
</dbReference>
<evidence type="ECO:0000313" key="10">
    <source>
        <dbReference type="EMBL" id="RAL25290.1"/>
    </source>
</evidence>
<feature type="domain" description="NADH:quinone oxidoreductase/Mrp antiporter transmembrane" evidence="9">
    <location>
        <begin position="131"/>
        <end position="423"/>
    </location>
</feature>